<feature type="transmembrane region" description="Helical" evidence="6">
    <location>
        <begin position="336"/>
        <end position="355"/>
    </location>
</feature>
<dbReference type="InterPro" id="IPR020846">
    <property type="entry name" value="MFS_dom"/>
</dbReference>
<dbReference type="EMBL" id="JAWRVG010000013">
    <property type="protein sequence ID" value="KAK4076537.1"/>
    <property type="molecule type" value="Genomic_DNA"/>
</dbReference>
<proteinExistence type="predicted"/>
<feature type="domain" description="Major facilitator superfamily (MFS) profile" evidence="7">
    <location>
        <begin position="109"/>
        <end position="450"/>
    </location>
</feature>
<evidence type="ECO:0000259" key="7">
    <source>
        <dbReference type="PROSITE" id="PS50850"/>
    </source>
</evidence>
<evidence type="ECO:0000256" key="2">
    <source>
        <dbReference type="ARBA" id="ARBA00022692"/>
    </source>
</evidence>
<dbReference type="Pfam" id="PF07690">
    <property type="entry name" value="MFS_1"/>
    <property type="match status" value="1"/>
</dbReference>
<dbReference type="GeneID" id="87918416"/>
<reference evidence="8" key="1">
    <citation type="submission" date="2023-11" db="EMBL/GenBank/DDBJ databases">
        <title>The genome sequences of three competitors of mushroom-forming fungi.</title>
        <authorList>
            <person name="Beijen E."/>
            <person name="Ohm R.A."/>
        </authorList>
    </citation>
    <scope>NUCLEOTIDE SEQUENCE</scope>
    <source>
        <strain evidence="8">CBS 100526</strain>
    </source>
</reference>
<gene>
    <name evidence="8" type="ORF">Triagg1_4140</name>
</gene>
<evidence type="ECO:0000256" key="5">
    <source>
        <dbReference type="SAM" id="MobiDB-lite"/>
    </source>
</evidence>
<dbReference type="InterPro" id="IPR036259">
    <property type="entry name" value="MFS_trans_sf"/>
</dbReference>
<feature type="transmembrane region" description="Helical" evidence="6">
    <location>
        <begin position="262"/>
        <end position="284"/>
    </location>
</feature>
<dbReference type="Proteomes" id="UP001273209">
    <property type="component" value="Unassembled WGS sequence"/>
</dbReference>
<dbReference type="PANTHER" id="PTHR23502:SF60">
    <property type="entry name" value="MAJOR FACILITATOR SUPERFAMILY (MFS) PROFILE DOMAIN-CONTAINING PROTEIN-RELATED"/>
    <property type="match status" value="1"/>
</dbReference>
<keyword evidence="2 6" id="KW-0812">Transmembrane</keyword>
<accession>A0AAE1M0D9</accession>
<protein>
    <recommendedName>
        <fullName evidence="7">Major facilitator superfamily (MFS) profile domain-containing protein</fullName>
    </recommendedName>
</protein>
<evidence type="ECO:0000313" key="8">
    <source>
        <dbReference type="EMBL" id="KAK4076537.1"/>
    </source>
</evidence>
<dbReference type="GO" id="GO:0022857">
    <property type="term" value="F:transmembrane transporter activity"/>
    <property type="evidence" value="ECO:0007669"/>
    <property type="project" value="InterPro"/>
</dbReference>
<feature type="transmembrane region" description="Helical" evidence="6">
    <location>
        <begin position="109"/>
        <end position="134"/>
    </location>
</feature>
<dbReference type="Gene3D" id="1.20.1250.20">
    <property type="entry name" value="MFS general substrate transporter like domains"/>
    <property type="match status" value="1"/>
</dbReference>
<evidence type="ECO:0000256" key="3">
    <source>
        <dbReference type="ARBA" id="ARBA00022989"/>
    </source>
</evidence>
<feature type="compositionally biased region" description="Basic and acidic residues" evidence="5">
    <location>
        <begin position="62"/>
        <end position="71"/>
    </location>
</feature>
<dbReference type="PANTHER" id="PTHR23502">
    <property type="entry name" value="MAJOR FACILITATOR SUPERFAMILY"/>
    <property type="match status" value="1"/>
</dbReference>
<comment type="caution">
    <text evidence="8">The sequence shown here is derived from an EMBL/GenBank/DDBJ whole genome shotgun (WGS) entry which is preliminary data.</text>
</comment>
<dbReference type="InterPro" id="IPR011701">
    <property type="entry name" value="MFS"/>
</dbReference>
<feature type="transmembrane region" description="Helical" evidence="6">
    <location>
        <begin position="416"/>
        <end position="438"/>
    </location>
</feature>
<evidence type="ECO:0000256" key="6">
    <source>
        <dbReference type="SAM" id="Phobius"/>
    </source>
</evidence>
<feature type="transmembrane region" description="Helical" evidence="6">
    <location>
        <begin position="146"/>
        <end position="164"/>
    </location>
</feature>
<dbReference type="GO" id="GO:0016020">
    <property type="term" value="C:membrane"/>
    <property type="evidence" value="ECO:0007669"/>
    <property type="project" value="UniProtKB-SubCell"/>
</dbReference>
<feature type="transmembrane region" description="Helical" evidence="6">
    <location>
        <begin position="375"/>
        <end position="395"/>
    </location>
</feature>
<dbReference type="AlphaFoldDB" id="A0AAE1M0D9"/>
<feature type="region of interest" description="Disordered" evidence="5">
    <location>
        <begin position="47"/>
        <end position="93"/>
    </location>
</feature>
<evidence type="ECO:0000313" key="9">
    <source>
        <dbReference type="Proteomes" id="UP001273209"/>
    </source>
</evidence>
<name>A0AAE1M0D9_9HYPO</name>
<organism evidence="8 9">
    <name type="scientific">Trichoderma aggressivum f. europaeum</name>
    <dbReference type="NCBI Taxonomy" id="173218"/>
    <lineage>
        <taxon>Eukaryota</taxon>
        <taxon>Fungi</taxon>
        <taxon>Dikarya</taxon>
        <taxon>Ascomycota</taxon>
        <taxon>Pezizomycotina</taxon>
        <taxon>Sordariomycetes</taxon>
        <taxon>Hypocreomycetidae</taxon>
        <taxon>Hypocreales</taxon>
        <taxon>Hypocreaceae</taxon>
        <taxon>Trichoderma</taxon>
    </lineage>
</organism>
<dbReference type="CDD" id="cd17323">
    <property type="entry name" value="MFS_Tpo1_MDR_like"/>
    <property type="match status" value="1"/>
</dbReference>
<evidence type="ECO:0000256" key="1">
    <source>
        <dbReference type="ARBA" id="ARBA00004141"/>
    </source>
</evidence>
<keyword evidence="4 6" id="KW-0472">Membrane</keyword>
<dbReference type="SUPFAM" id="SSF103473">
    <property type="entry name" value="MFS general substrate transporter"/>
    <property type="match status" value="1"/>
</dbReference>
<feature type="transmembrane region" description="Helical" evidence="6">
    <location>
        <begin position="202"/>
        <end position="223"/>
    </location>
</feature>
<keyword evidence="3 6" id="KW-1133">Transmembrane helix</keyword>
<feature type="transmembrane region" description="Helical" evidence="6">
    <location>
        <begin position="176"/>
        <end position="196"/>
    </location>
</feature>
<comment type="subcellular location">
    <subcellularLocation>
        <location evidence="1">Membrane</location>
        <topology evidence="1">Multi-pass membrane protein</topology>
    </subcellularLocation>
</comment>
<feature type="transmembrane region" description="Helical" evidence="6">
    <location>
        <begin position="235"/>
        <end position="256"/>
    </location>
</feature>
<dbReference type="PROSITE" id="PS50850">
    <property type="entry name" value="MFS"/>
    <property type="match status" value="1"/>
</dbReference>
<dbReference type="RefSeq" id="XP_062756647.1">
    <property type="nucleotide sequence ID" value="XM_062898511.1"/>
</dbReference>
<keyword evidence="9" id="KW-1185">Reference proteome</keyword>
<sequence length="450" mass="49213">MASTGYSVPANATRVETHVMATEPQKANEIIERVEKVAKVAQQIEEAKIQERDDPQQCSRSVRQDGVDSRRPSSTGVVSSELIATGEPPQTPIDYDDPRAWNAKRKWSALTIVSLFNFVTSISSSMVAPALPAISQELSITDGTDQYLLVSIFVLAYSFGPLLWGPLSEMYGRVVVLRVSNLIYLAFNTGCGFAQSNSQMTAFRFLSGFGGSAPLVLASGVIGDVFTPDERGKAISVYTIAPLLGPAVGPIVGGLIAEHTTWRWIFWSTSILAALVQGVGTILLRETYAPVLLRAKNKAEQEKQDVTVTSSSTVTPQSLIWANLSRAVFMLATQPIIQSVGLYLAYIYGLVYLVLSTLPTVWNDVYQEQVDIGSLHYLAIGLGFFLGTQVCAPLQDSIYRRLKHGNNGVAEPEFRIPLMIPAALFLSAGLFIYGWTAYYKTHTRFTLLLL</sequence>
<evidence type="ECO:0000256" key="4">
    <source>
        <dbReference type="ARBA" id="ARBA00023136"/>
    </source>
</evidence>